<dbReference type="InterPro" id="IPR029044">
    <property type="entry name" value="Nucleotide-diphossugar_trans"/>
</dbReference>
<dbReference type="RefSeq" id="WP_021288505.1">
    <property type="nucleotide sequence ID" value="NZ_AUPZ01000021.1"/>
</dbReference>
<dbReference type="STRING" id="1172190.M947_11360"/>
<evidence type="ECO:0000256" key="3">
    <source>
        <dbReference type="ARBA" id="ARBA00022676"/>
    </source>
</evidence>
<keyword evidence="2" id="KW-1003">Cell membrane</keyword>
<dbReference type="PANTHER" id="PTHR48090:SF1">
    <property type="entry name" value="PROPHAGE BACTOPRENOL GLUCOSYL TRANSFERASE HOMOLOG"/>
    <property type="match status" value="1"/>
</dbReference>
<keyword evidence="3" id="KW-0328">Glycosyltransferase</keyword>
<dbReference type="eggNOG" id="COG0463">
    <property type="taxonomic scope" value="Bacteria"/>
</dbReference>
<evidence type="ECO:0000313" key="12">
    <source>
        <dbReference type="Proteomes" id="UP000015520"/>
    </source>
</evidence>
<dbReference type="PATRIC" id="fig|1172190.3.peg.2190"/>
<keyword evidence="6 9" id="KW-1133">Transmembrane helix</keyword>
<dbReference type="InterPro" id="IPR001173">
    <property type="entry name" value="Glyco_trans_2-like"/>
</dbReference>
<comment type="subcellular location">
    <subcellularLocation>
        <location evidence="1">Cell membrane</location>
        <topology evidence="1">Multi-pass membrane protein</topology>
    </subcellularLocation>
</comment>
<feature type="transmembrane region" description="Helical" evidence="9">
    <location>
        <begin position="262"/>
        <end position="287"/>
    </location>
</feature>
<organism evidence="11 12">
    <name type="scientific">Sulfurimonas hongkongensis</name>
    <dbReference type="NCBI Taxonomy" id="1172190"/>
    <lineage>
        <taxon>Bacteria</taxon>
        <taxon>Pseudomonadati</taxon>
        <taxon>Campylobacterota</taxon>
        <taxon>Epsilonproteobacteria</taxon>
        <taxon>Campylobacterales</taxon>
        <taxon>Sulfurimonadaceae</taxon>
        <taxon>Sulfurimonas</taxon>
    </lineage>
</organism>
<evidence type="ECO:0000313" key="11">
    <source>
        <dbReference type="EMBL" id="EQB34337.1"/>
    </source>
</evidence>
<dbReference type="FunFam" id="3.90.550.10:FF:000079">
    <property type="entry name" value="Probable glycosyl transferase"/>
    <property type="match status" value="1"/>
</dbReference>
<keyword evidence="5 9" id="KW-0812">Transmembrane</keyword>
<dbReference type="CDD" id="cd04187">
    <property type="entry name" value="DPM1_like_bac"/>
    <property type="match status" value="1"/>
</dbReference>
<dbReference type="Pfam" id="PF00535">
    <property type="entry name" value="Glycos_transf_2"/>
    <property type="match status" value="1"/>
</dbReference>
<name>T0JBX5_9BACT</name>
<dbReference type="PANTHER" id="PTHR48090">
    <property type="entry name" value="UNDECAPRENYL-PHOSPHATE 4-DEOXY-4-FORMAMIDO-L-ARABINOSE TRANSFERASE-RELATED"/>
    <property type="match status" value="1"/>
</dbReference>
<accession>T0JBX5</accession>
<evidence type="ECO:0000256" key="2">
    <source>
        <dbReference type="ARBA" id="ARBA00022475"/>
    </source>
</evidence>
<evidence type="ECO:0000256" key="1">
    <source>
        <dbReference type="ARBA" id="ARBA00004651"/>
    </source>
</evidence>
<evidence type="ECO:0000256" key="4">
    <source>
        <dbReference type="ARBA" id="ARBA00022679"/>
    </source>
</evidence>
<comment type="caution">
    <text evidence="11">The sequence shown here is derived from an EMBL/GenBank/DDBJ whole genome shotgun (WGS) entry which is preliminary data.</text>
</comment>
<feature type="domain" description="Glycosyltransferase 2-like" evidence="10">
    <location>
        <begin position="5"/>
        <end position="166"/>
    </location>
</feature>
<sequence length="312" mass="35446">MKKISLIVPCYNEEQNIELFINAVDKLFKTIPYKLELITINDGSNDETLSKLLKMQETHSYIKVVDLSRNFGKESALSAGLFHVTGDAAIPIDADLQHPIELIPQMIELWLKGYEVVLAKRTSRKTDTAFQRVTAQIFYKLHNKISDIEIPADVGDFRLMDRSVVNALNELKENRRFMKGLFAWVGFKTTSILYEVSPRLHGTSKFKTWQLWNFALEGITSFSTAPLKIWTYAGVVIAGISLLYALYIIIKTLLFGSDLAGYPSILVSILFMGGIQLISIGTLGEYIGRIYMESKNRPPYIIRKTYTKEKTN</sequence>
<evidence type="ECO:0000256" key="8">
    <source>
        <dbReference type="ARBA" id="ARBA00038152"/>
    </source>
</evidence>
<dbReference type="AlphaFoldDB" id="T0JBX5"/>
<dbReference type="Gene3D" id="3.90.550.10">
    <property type="entry name" value="Spore Coat Polysaccharide Biosynthesis Protein SpsA, Chain A"/>
    <property type="match status" value="1"/>
</dbReference>
<dbReference type="GO" id="GO:0005886">
    <property type="term" value="C:plasma membrane"/>
    <property type="evidence" value="ECO:0007669"/>
    <property type="project" value="UniProtKB-SubCell"/>
</dbReference>
<evidence type="ECO:0000256" key="9">
    <source>
        <dbReference type="SAM" id="Phobius"/>
    </source>
</evidence>
<evidence type="ECO:0000256" key="7">
    <source>
        <dbReference type="ARBA" id="ARBA00023136"/>
    </source>
</evidence>
<dbReference type="EMBL" id="AUPZ01000021">
    <property type="protein sequence ID" value="EQB34337.1"/>
    <property type="molecule type" value="Genomic_DNA"/>
</dbReference>
<dbReference type="Proteomes" id="UP000015520">
    <property type="component" value="Unassembled WGS sequence"/>
</dbReference>
<keyword evidence="12" id="KW-1185">Reference proteome</keyword>
<proteinExistence type="inferred from homology"/>
<dbReference type="SUPFAM" id="SSF53448">
    <property type="entry name" value="Nucleotide-diphospho-sugar transferases"/>
    <property type="match status" value="1"/>
</dbReference>
<comment type="similarity">
    <text evidence="8">Belongs to the glycosyltransferase 2 family. GtrB subfamily.</text>
</comment>
<gene>
    <name evidence="11" type="ORF">M947_11360</name>
</gene>
<keyword evidence="7 9" id="KW-0472">Membrane</keyword>
<dbReference type="InterPro" id="IPR050256">
    <property type="entry name" value="Glycosyltransferase_2"/>
</dbReference>
<dbReference type="GO" id="GO:0016757">
    <property type="term" value="F:glycosyltransferase activity"/>
    <property type="evidence" value="ECO:0007669"/>
    <property type="project" value="UniProtKB-KW"/>
</dbReference>
<evidence type="ECO:0000259" key="10">
    <source>
        <dbReference type="Pfam" id="PF00535"/>
    </source>
</evidence>
<keyword evidence="4 11" id="KW-0808">Transferase</keyword>
<evidence type="ECO:0000256" key="6">
    <source>
        <dbReference type="ARBA" id="ARBA00022989"/>
    </source>
</evidence>
<feature type="transmembrane region" description="Helical" evidence="9">
    <location>
        <begin position="229"/>
        <end position="250"/>
    </location>
</feature>
<evidence type="ECO:0000256" key="5">
    <source>
        <dbReference type="ARBA" id="ARBA00022692"/>
    </source>
</evidence>
<reference evidence="11 12" key="1">
    <citation type="submission" date="2013-07" db="EMBL/GenBank/DDBJ databases">
        <title>Sulfurimonas hongkongensis AST-10 Genome Sequencing.</title>
        <authorList>
            <person name="Cai L."/>
            <person name="Zhang T."/>
        </authorList>
    </citation>
    <scope>NUCLEOTIDE SEQUENCE [LARGE SCALE GENOMIC DNA]</scope>
    <source>
        <strain evidence="11 12">AST-10</strain>
    </source>
</reference>
<protein>
    <submittedName>
        <fullName evidence="11">Bactoprenol glucosyl transferase</fullName>
    </submittedName>
</protein>